<dbReference type="InterPro" id="IPR050638">
    <property type="entry name" value="AA-Vitamin_Transporters"/>
</dbReference>
<evidence type="ECO:0000256" key="5">
    <source>
        <dbReference type="SAM" id="Phobius"/>
    </source>
</evidence>
<evidence type="ECO:0000256" key="2">
    <source>
        <dbReference type="ARBA" id="ARBA00022692"/>
    </source>
</evidence>
<evidence type="ECO:0000256" key="1">
    <source>
        <dbReference type="ARBA" id="ARBA00004141"/>
    </source>
</evidence>
<dbReference type="PANTHER" id="PTHR32322">
    <property type="entry name" value="INNER MEMBRANE TRANSPORTER"/>
    <property type="match status" value="1"/>
</dbReference>
<feature type="transmembrane region" description="Helical" evidence="5">
    <location>
        <begin position="277"/>
        <end position="294"/>
    </location>
</feature>
<feature type="transmembrane region" description="Helical" evidence="5">
    <location>
        <begin position="217"/>
        <end position="240"/>
    </location>
</feature>
<gene>
    <name evidence="7" type="ORF">QLQ16_13190</name>
</gene>
<feature type="transmembrane region" description="Helical" evidence="5">
    <location>
        <begin position="90"/>
        <end position="112"/>
    </location>
</feature>
<reference evidence="7" key="1">
    <citation type="submission" date="2023-05" db="EMBL/GenBank/DDBJ databases">
        <title>Limnohabitans sp. strain HM2-2 Genome sequencing and assembly.</title>
        <authorList>
            <person name="Jung Y."/>
        </authorList>
    </citation>
    <scope>NUCLEOTIDE SEQUENCE</scope>
    <source>
        <strain evidence="7">HM2-2</strain>
    </source>
</reference>
<keyword evidence="8" id="KW-1185">Reference proteome</keyword>
<evidence type="ECO:0000259" key="6">
    <source>
        <dbReference type="Pfam" id="PF00892"/>
    </source>
</evidence>
<dbReference type="Pfam" id="PF00892">
    <property type="entry name" value="EamA"/>
    <property type="match status" value="2"/>
</dbReference>
<accession>A0ABT6X9I6</accession>
<dbReference type="InterPro" id="IPR037185">
    <property type="entry name" value="EmrE-like"/>
</dbReference>
<name>A0ABT6X9I6_9BURK</name>
<feature type="domain" description="EamA" evidence="6">
    <location>
        <begin position="10"/>
        <end position="132"/>
    </location>
</feature>
<dbReference type="SUPFAM" id="SSF103481">
    <property type="entry name" value="Multidrug resistance efflux transporter EmrE"/>
    <property type="match status" value="2"/>
</dbReference>
<comment type="subcellular location">
    <subcellularLocation>
        <location evidence="1">Membrane</location>
        <topology evidence="1">Multi-pass membrane protein</topology>
    </subcellularLocation>
</comment>
<feature type="transmembrane region" description="Helical" evidence="5">
    <location>
        <begin position="124"/>
        <end position="142"/>
    </location>
</feature>
<feature type="transmembrane region" description="Helical" evidence="5">
    <location>
        <begin position="12"/>
        <end position="31"/>
    </location>
</feature>
<dbReference type="RefSeq" id="WP_283225133.1">
    <property type="nucleotide sequence ID" value="NZ_JASGBH010000010.1"/>
</dbReference>
<feature type="transmembrane region" description="Helical" evidence="5">
    <location>
        <begin position="148"/>
        <end position="168"/>
    </location>
</feature>
<dbReference type="Proteomes" id="UP001431902">
    <property type="component" value="Unassembled WGS sequence"/>
</dbReference>
<keyword evidence="4 5" id="KW-0472">Membrane</keyword>
<feature type="domain" description="EamA" evidence="6">
    <location>
        <begin position="149"/>
        <end position="292"/>
    </location>
</feature>
<dbReference type="PANTHER" id="PTHR32322:SF9">
    <property type="entry name" value="AMINO-ACID METABOLITE EFFLUX PUMP-RELATED"/>
    <property type="match status" value="1"/>
</dbReference>
<dbReference type="InterPro" id="IPR000620">
    <property type="entry name" value="EamA_dom"/>
</dbReference>
<dbReference type="EMBL" id="JASGBH010000010">
    <property type="protein sequence ID" value="MDI9234786.1"/>
    <property type="molecule type" value="Genomic_DNA"/>
</dbReference>
<evidence type="ECO:0000313" key="7">
    <source>
        <dbReference type="EMBL" id="MDI9234786.1"/>
    </source>
</evidence>
<feature type="transmembrane region" description="Helical" evidence="5">
    <location>
        <begin position="180"/>
        <end position="205"/>
    </location>
</feature>
<organism evidence="7 8">
    <name type="scientific">Limnohabitans lacus</name>
    <dbReference type="NCBI Taxonomy" id="3045173"/>
    <lineage>
        <taxon>Bacteria</taxon>
        <taxon>Pseudomonadati</taxon>
        <taxon>Pseudomonadota</taxon>
        <taxon>Betaproteobacteria</taxon>
        <taxon>Burkholderiales</taxon>
        <taxon>Comamonadaceae</taxon>
        <taxon>Limnohabitans</taxon>
    </lineage>
</organism>
<proteinExistence type="predicted"/>
<evidence type="ECO:0000256" key="3">
    <source>
        <dbReference type="ARBA" id="ARBA00022989"/>
    </source>
</evidence>
<protein>
    <submittedName>
        <fullName evidence="7">EamA family transporter</fullName>
    </submittedName>
</protein>
<evidence type="ECO:0000256" key="4">
    <source>
        <dbReference type="ARBA" id="ARBA00023136"/>
    </source>
</evidence>
<feature type="transmembrane region" description="Helical" evidence="5">
    <location>
        <begin position="252"/>
        <end position="271"/>
    </location>
</feature>
<sequence length="304" mass="32855">MPSTFSVKDYLCALGVILIWGTNFVAMKFGLKDFTPFQMGTGRYLAAALPLVFFIRQPALPVRWILLYGVCQGLGQFGLLFLALKLGMTASLASVLMQTQVFFTALFGMALLHEPLGREKKFSLGLGALALTCFGMGVQAGTSTGVTWPGLLLNLGGAAMWAISNIVVRKAQQSHPSGPGYDPVAFVVWSSTVPIIPFAVLSWAFDPTPGWEQLREIGWVSWVSILYLGWFATVIAYALWTGLLKRHPANQVAPLSLGVPVIGLAAGAVALNEVISGWQWAGISLTLLALLANFRPSLFQRGRH</sequence>
<comment type="caution">
    <text evidence="7">The sequence shown here is derived from an EMBL/GenBank/DDBJ whole genome shotgun (WGS) entry which is preliminary data.</text>
</comment>
<evidence type="ECO:0000313" key="8">
    <source>
        <dbReference type="Proteomes" id="UP001431902"/>
    </source>
</evidence>
<keyword evidence="2 5" id="KW-0812">Transmembrane</keyword>
<keyword evidence="3 5" id="KW-1133">Transmembrane helix</keyword>